<evidence type="ECO:0000313" key="1">
    <source>
        <dbReference type="EMBL" id="CAG8778375.1"/>
    </source>
</evidence>
<dbReference type="Proteomes" id="UP000789920">
    <property type="component" value="Unassembled WGS sequence"/>
</dbReference>
<reference evidence="1" key="1">
    <citation type="submission" date="2021-06" db="EMBL/GenBank/DDBJ databases">
        <authorList>
            <person name="Kallberg Y."/>
            <person name="Tangrot J."/>
            <person name="Rosling A."/>
        </authorList>
    </citation>
    <scope>NUCLEOTIDE SEQUENCE</scope>
    <source>
        <strain evidence="1">MA461A</strain>
    </source>
</reference>
<feature type="non-terminal residue" evidence="1">
    <location>
        <position position="1"/>
    </location>
</feature>
<dbReference type="EMBL" id="CAJVQC010043845">
    <property type="protein sequence ID" value="CAG8778375.1"/>
    <property type="molecule type" value="Genomic_DNA"/>
</dbReference>
<proteinExistence type="predicted"/>
<sequence length="323" mass="37493">SQNRAAQRAFRERKERHLKDLENTIKSLRESQYESAVKAFRESQQLRSLIERLQHENLYWKQVSVNFEMVLNHICGGNDTTSKIKSTILSRVQSLSPSLNFTGPLMDNQVPSVPVEMGRSLQSFNLMNNNISGNPDSLSESIFNENYELFSPNVDESREIYSNFNLNNVVLTNSEISSDLFKELDQAVRLGKLVGVTDIYNTPVVPKFKYPLTNAQIHYLTLPHDRRIDLIPCLHLRSRMIQYQNNYDLYDLIELLITKAKCHGDPLDPDSWELPEEFFTNYEYLVFSHCRLKSSLYQTYGRLPNDFANSYQTMLSRKVNTTT</sequence>
<protein>
    <submittedName>
        <fullName evidence="1">24064_t:CDS:1</fullName>
    </submittedName>
</protein>
<evidence type="ECO:0000313" key="2">
    <source>
        <dbReference type="Proteomes" id="UP000789920"/>
    </source>
</evidence>
<name>A0ACA9R626_9GLOM</name>
<organism evidence="1 2">
    <name type="scientific">Racocetra persica</name>
    <dbReference type="NCBI Taxonomy" id="160502"/>
    <lineage>
        <taxon>Eukaryota</taxon>
        <taxon>Fungi</taxon>
        <taxon>Fungi incertae sedis</taxon>
        <taxon>Mucoromycota</taxon>
        <taxon>Glomeromycotina</taxon>
        <taxon>Glomeromycetes</taxon>
        <taxon>Diversisporales</taxon>
        <taxon>Gigasporaceae</taxon>
        <taxon>Racocetra</taxon>
    </lineage>
</organism>
<keyword evidence="2" id="KW-1185">Reference proteome</keyword>
<accession>A0ACA9R626</accession>
<gene>
    <name evidence="1" type="ORF">RPERSI_LOCUS17222</name>
</gene>
<comment type="caution">
    <text evidence="1">The sequence shown here is derived from an EMBL/GenBank/DDBJ whole genome shotgun (WGS) entry which is preliminary data.</text>
</comment>